<protein>
    <submittedName>
        <fullName evidence="1">Uncharacterized protein</fullName>
    </submittedName>
</protein>
<reference evidence="1 2" key="1">
    <citation type="submission" date="2018-09" db="EMBL/GenBank/DDBJ databases">
        <title>A high-quality reference genome of wild soybean provides a powerful tool to mine soybean genomes.</title>
        <authorList>
            <person name="Xie M."/>
            <person name="Chung C.Y.L."/>
            <person name="Li M.-W."/>
            <person name="Wong F.-L."/>
            <person name="Chan T.-F."/>
            <person name="Lam H.-M."/>
        </authorList>
    </citation>
    <scope>NUCLEOTIDE SEQUENCE [LARGE SCALE GENOMIC DNA]</scope>
    <source>
        <strain evidence="2">cv. W05</strain>
        <tissue evidence="1">Hypocotyl of etiolated seedlings</tissue>
    </source>
</reference>
<gene>
    <name evidence="1" type="ORF">D0Y65_046486</name>
</gene>
<accession>A0A445G9E9</accession>
<evidence type="ECO:0000313" key="2">
    <source>
        <dbReference type="Proteomes" id="UP000289340"/>
    </source>
</evidence>
<evidence type="ECO:0000313" key="1">
    <source>
        <dbReference type="EMBL" id="RZB57850.1"/>
    </source>
</evidence>
<name>A0A445G9E9_GLYSO</name>
<sequence length="96" mass="11090">MCVNHHLLPPLRHTTTFQPLQTRRLRQDLNCSNNLAITASATVKRSECTHAFIAESTTVAEQLKKESSGLTDLKFHFNWFSNSPLFLFLLMFLLWL</sequence>
<dbReference type="EMBL" id="QZWG01000017">
    <property type="protein sequence ID" value="RZB57850.1"/>
    <property type="molecule type" value="Genomic_DNA"/>
</dbReference>
<keyword evidence="2" id="KW-1185">Reference proteome</keyword>
<proteinExistence type="predicted"/>
<organism evidence="1 2">
    <name type="scientific">Glycine soja</name>
    <name type="common">Wild soybean</name>
    <dbReference type="NCBI Taxonomy" id="3848"/>
    <lineage>
        <taxon>Eukaryota</taxon>
        <taxon>Viridiplantae</taxon>
        <taxon>Streptophyta</taxon>
        <taxon>Embryophyta</taxon>
        <taxon>Tracheophyta</taxon>
        <taxon>Spermatophyta</taxon>
        <taxon>Magnoliopsida</taxon>
        <taxon>eudicotyledons</taxon>
        <taxon>Gunneridae</taxon>
        <taxon>Pentapetalae</taxon>
        <taxon>rosids</taxon>
        <taxon>fabids</taxon>
        <taxon>Fabales</taxon>
        <taxon>Fabaceae</taxon>
        <taxon>Papilionoideae</taxon>
        <taxon>50 kb inversion clade</taxon>
        <taxon>NPAAA clade</taxon>
        <taxon>indigoferoid/millettioid clade</taxon>
        <taxon>Phaseoleae</taxon>
        <taxon>Glycine</taxon>
        <taxon>Glycine subgen. Soja</taxon>
    </lineage>
</organism>
<dbReference type="AlphaFoldDB" id="A0A445G9E9"/>
<comment type="caution">
    <text evidence="1">The sequence shown here is derived from an EMBL/GenBank/DDBJ whole genome shotgun (WGS) entry which is preliminary data.</text>
</comment>
<dbReference type="Proteomes" id="UP000289340">
    <property type="component" value="Chromosome 17"/>
</dbReference>